<dbReference type="Proteomes" id="UP000092445">
    <property type="component" value="Unassembled WGS sequence"/>
</dbReference>
<reference evidence="2" key="1">
    <citation type="submission" date="2014-03" db="EMBL/GenBank/DDBJ databases">
        <authorList>
            <person name="Aksoy S."/>
            <person name="Warren W."/>
            <person name="Wilson R.K."/>
        </authorList>
    </citation>
    <scope>NUCLEOTIDE SEQUENCE [LARGE SCALE GENOMIC DNA]</scope>
    <source>
        <strain evidence="2">IAEA</strain>
    </source>
</reference>
<keyword evidence="2" id="KW-1185">Reference proteome</keyword>
<evidence type="ECO:0000313" key="1">
    <source>
        <dbReference type="EnsemblMetazoa" id="GPAI030905-PA"/>
    </source>
</evidence>
<dbReference type="VEuPathDB" id="VectorBase:GPAI030905"/>
<sequence length="188" mass="21848">MLMFHMPGYMTNPQHKLARALFGISYLKLNRCVLGILQDFDVLTRPRWFNDEKLFRAVQESTNKVRRYLSAIVISYTYSSKDGKMALKTARRYKIQFEINIEYAQLPLDKHLANVWFRMTILEFSYPQSEDIVKVNYICTSVGNTKGIPAKILTVMLRAELAICVGLSKKMSIEFEEKNIKNNLLLIP</sequence>
<accession>A0A1B0A0R5</accession>
<protein>
    <submittedName>
        <fullName evidence="1">Uncharacterized protein</fullName>
    </submittedName>
</protein>
<name>A0A1B0A0R5_GLOPL</name>
<evidence type="ECO:0000313" key="2">
    <source>
        <dbReference type="Proteomes" id="UP000092445"/>
    </source>
</evidence>
<dbReference type="AlphaFoldDB" id="A0A1B0A0R5"/>
<dbReference type="EnsemblMetazoa" id="GPAI030905-RA">
    <property type="protein sequence ID" value="GPAI030905-PA"/>
    <property type="gene ID" value="GPAI030905"/>
</dbReference>
<reference evidence="1" key="2">
    <citation type="submission" date="2020-05" db="UniProtKB">
        <authorList>
            <consortium name="EnsemblMetazoa"/>
        </authorList>
    </citation>
    <scope>IDENTIFICATION</scope>
    <source>
        <strain evidence="1">IAEA</strain>
    </source>
</reference>
<organism evidence="1 2">
    <name type="scientific">Glossina pallidipes</name>
    <name type="common">Tsetse fly</name>
    <dbReference type="NCBI Taxonomy" id="7398"/>
    <lineage>
        <taxon>Eukaryota</taxon>
        <taxon>Metazoa</taxon>
        <taxon>Ecdysozoa</taxon>
        <taxon>Arthropoda</taxon>
        <taxon>Hexapoda</taxon>
        <taxon>Insecta</taxon>
        <taxon>Pterygota</taxon>
        <taxon>Neoptera</taxon>
        <taxon>Endopterygota</taxon>
        <taxon>Diptera</taxon>
        <taxon>Brachycera</taxon>
        <taxon>Muscomorpha</taxon>
        <taxon>Hippoboscoidea</taxon>
        <taxon>Glossinidae</taxon>
        <taxon>Glossina</taxon>
    </lineage>
</organism>
<proteinExistence type="predicted"/>